<evidence type="ECO:0000313" key="5">
    <source>
        <dbReference type="EMBL" id="SDG72120.1"/>
    </source>
</evidence>
<evidence type="ECO:0000259" key="4">
    <source>
        <dbReference type="PROSITE" id="PS50975"/>
    </source>
</evidence>
<accession>A0A1G7WLL4</accession>
<protein>
    <submittedName>
        <fullName evidence="5">D-alanine-D-alanine ligase</fullName>
    </submittedName>
</protein>
<keyword evidence="3" id="KW-0067">ATP-binding</keyword>
<comment type="similarity">
    <text evidence="1">Belongs to the D-alanine--D-alanine ligase family.</text>
</comment>
<evidence type="ECO:0000256" key="2">
    <source>
        <dbReference type="ARBA" id="ARBA00022598"/>
    </source>
</evidence>
<dbReference type="InterPro" id="IPR011761">
    <property type="entry name" value="ATP-grasp"/>
</dbReference>
<evidence type="ECO:0000256" key="1">
    <source>
        <dbReference type="ARBA" id="ARBA00010871"/>
    </source>
</evidence>
<dbReference type="InterPro" id="IPR011095">
    <property type="entry name" value="Dala_Dala_lig_C"/>
</dbReference>
<dbReference type="SUPFAM" id="SSF56059">
    <property type="entry name" value="Glutathione synthetase ATP-binding domain-like"/>
    <property type="match status" value="1"/>
</dbReference>
<proteinExistence type="inferred from homology"/>
<dbReference type="Gene3D" id="3.30.470.20">
    <property type="entry name" value="ATP-grasp fold, B domain"/>
    <property type="match status" value="1"/>
</dbReference>
<dbReference type="GO" id="GO:0046872">
    <property type="term" value="F:metal ion binding"/>
    <property type="evidence" value="ECO:0007669"/>
    <property type="project" value="InterPro"/>
</dbReference>
<evidence type="ECO:0000256" key="3">
    <source>
        <dbReference type="PROSITE-ProRule" id="PRU00409"/>
    </source>
</evidence>
<reference evidence="5 6" key="1">
    <citation type="submission" date="2016-10" db="EMBL/GenBank/DDBJ databases">
        <authorList>
            <person name="de Groot N.N."/>
        </authorList>
    </citation>
    <scope>NUCLEOTIDE SEQUENCE [LARGE SCALE GENOMIC DNA]</scope>
    <source>
        <strain evidence="5 6">CGMCC 4.3143</strain>
    </source>
</reference>
<dbReference type="Pfam" id="PF07478">
    <property type="entry name" value="Dala_Dala_lig_C"/>
    <property type="match status" value="1"/>
</dbReference>
<dbReference type="GO" id="GO:0008716">
    <property type="term" value="F:D-alanine-D-alanine ligase activity"/>
    <property type="evidence" value="ECO:0007669"/>
    <property type="project" value="InterPro"/>
</dbReference>
<keyword evidence="6" id="KW-1185">Reference proteome</keyword>
<dbReference type="OrthoDB" id="9813261at2"/>
<dbReference type="GO" id="GO:0005524">
    <property type="term" value="F:ATP binding"/>
    <property type="evidence" value="ECO:0007669"/>
    <property type="project" value="UniProtKB-UniRule"/>
</dbReference>
<gene>
    <name evidence="5" type="ORF">SAMN05216377_114148</name>
</gene>
<dbReference type="AlphaFoldDB" id="A0A1G7WLL4"/>
<dbReference type="RefSeq" id="WP_093087778.1">
    <property type="nucleotide sequence ID" value="NZ_FNBE01000014.1"/>
</dbReference>
<dbReference type="PANTHER" id="PTHR23132">
    <property type="entry name" value="D-ALANINE--D-ALANINE LIGASE"/>
    <property type="match status" value="1"/>
</dbReference>
<keyword evidence="3" id="KW-0547">Nucleotide-binding</keyword>
<dbReference type="PROSITE" id="PS50975">
    <property type="entry name" value="ATP_GRASP"/>
    <property type="match status" value="1"/>
</dbReference>
<feature type="domain" description="ATP-grasp" evidence="4">
    <location>
        <begin position="123"/>
        <end position="334"/>
    </location>
</feature>
<keyword evidence="2 5" id="KW-0436">Ligase</keyword>
<dbReference type="Gene3D" id="3.30.1490.20">
    <property type="entry name" value="ATP-grasp fold, A domain"/>
    <property type="match status" value="1"/>
</dbReference>
<dbReference type="InterPro" id="IPR013815">
    <property type="entry name" value="ATP_grasp_subdomain_1"/>
</dbReference>
<name>A0A1G7WLL4_PSEOR</name>
<dbReference type="Gene3D" id="3.40.50.20">
    <property type="match status" value="1"/>
</dbReference>
<sequence>MRVLHLVGSAVDDFFADLSRLYAEDCLRVVAGGHENLIAYVSPDGRWRFPSALDPAALAAAPSMPLADALALIEGVGVDVMVPQMFCPPGMTHYRALFDVLGVPYLGNPPEVMALGADKAKARAVVAAAGVAVPAGEVLRPGESPTIGVPAVVKPVDADNSVGVTHVRDPGELGAALKEAWSHSSAALVEEFVPLGREVRCGVLERDGELVCLPLEEYPMDPDEKPIRLASDKLARDGAGELRLVAKDPTRSWIVNPTDPADPVTAAVWAAARACHRALGCRHYGLFDFRVDPQGRPWFLEAGLYCSFAPSSVVATMAQAAGIGVRQLFDELARRVTRGPAPVRPPSPGA</sequence>
<evidence type="ECO:0000313" key="6">
    <source>
        <dbReference type="Proteomes" id="UP000198967"/>
    </source>
</evidence>
<dbReference type="STRING" id="366584.SAMN05216377_114148"/>
<dbReference type="Proteomes" id="UP000198967">
    <property type="component" value="Unassembled WGS sequence"/>
</dbReference>
<dbReference type="EMBL" id="FNBE01000014">
    <property type="protein sequence ID" value="SDG72120.1"/>
    <property type="molecule type" value="Genomic_DNA"/>
</dbReference>
<dbReference type="PANTHER" id="PTHR23132:SF23">
    <property type="entry name" value="D-ALANINE--D-ALANINE LIGASE B"/>
    <property type="match status" value="1"/>
</dbReference>
<organism evidence="5 6">
    <name type="scientific">Pseudonocardia oroxyli</name>
    <dbReference type="NCBI Taxonomy" id="366584"/>
    <lineage>
        <taxon>Bacteria</taxon>
        <taxon>Bacillati</taxon>
        <taxon>Actinomycetota</taxon>
        <taxon>Actinomycetes</taxon>
        <taxon>Pseudonocardiales</taxon>
        <taxon>Pseudonocardiaceae</taxon>
        <taxon>Pseudonocardia</taxon>
    </lineage>
</organism>